<dbReference type="GO" id="GO:0005524">
    <property type="term" value="F:ATP binding"/>
    <property type="evidence" value="ECO:0007669"/>
    <property type="project" value="UniProtKB-KW"/>
</dbReference>
<dbReference type="SMART" id="SM00382">
    <property type="entry name" value="AAA"/>
    <property type="match status" value="2"/>
</dbReference>
<keyword evidence="2" id="KW-0378">Hydrolase</keyword>
<dbReference type="STRING" id="181874.A0A409Y800"/>
<feature type="compositionally biased region" description="Basic and acidic residues" evidence="5">
    <location>
        <begin position="36"/>
        <end position="46"/>
    </location>
</feature>
<evidence type="ECO:0000256" key="4">
    <source>
        <dbReference type="ARBA" id="ARBA00022840"/>
    </source>
</evidence>
<reference evidence="8 9" key="1">
    <citation type="journal article" date="2018" name="Evol. Lett.">
        <title>Horizontal gene cluster transfer increased hallucinogenic mushroom diversity.</title>
        <authorList>
            <person name="Reynolds H.T."/>
            <person name="Vijayakumar V."/>
            <person name="Gluck-Thaler E."/>
            <person name="Korotkin H.B."/>
            <person name="Matheny P.B."/>
            <person name="Slot J.C."/>
        </authorList>
    </citation>
    <scope>NUCLEOTIDE SEQUENCE [LARGE SCALE GENOMIC DNA]</scope>
    <source>
        <strain evidence="8 9">2629</strain>
    </source>
</reference>
<dbReference type="SMART" id="SM00490">
    <property type="entry name" value="HELICc"/>
    <property type="match status" value="1"/>
</dbReference>
<dbReference type="Gene3D" id="2.60.40.150">
    <property type="entry name" value="C2 domain"/>
    <property type="match status" value="1"/>
</dbReference>
<dbReference type="FunFam" id="3.40.50.300:FF:000062">
    <property type="entry name" value="U5 small nuclear ribonucleoprotein helicase"/>
    <property type="match status" value="1"/>
</dbReference>
<evidence type="ECO:0000256" key="1">
    <source>
        <dbReference type="ARBA" id="ARBA00022741"/>
    </source>
</evidence>
<evidence type="ECO:0000259" key="7">
    <source>
        <dbReference type="PROSITE" id="PS51194"/>
    </source>
</evidence>
<dbReference type="Pfam" id="PF02889">
    <property type="entry name" value="Sec63"/>
    <property type="match status" value="1"/>
</dbReference>
<feature type="compositionally biased region" description="Polar residues" evidence="5">
    <location>
        <begin position="63"/>
        <end position="73"/>
    </location>
</feature>
<dbReference type="SUPFAM" id="SSF46785">
    <property type="entry name" value="Winged helix' DNA-binding domain"/>
    <property type="match status" value="1"/>
</dbReference>
<dbReference type="CDD" id="cd18795">
    <property type="entry name" value="SF2_C_Ski2"/>
    <property type="match status" value="1"/>
</dbReference>
<evidence type="ECO:0000256" key="3">
    <source>
        <dbReference type="ARBA" id="ARBA00022806"/>
    </source>
</evidence>
<dbReference type="FunFam" id="1.10.3380.10:FF:000001">
    <property type="entry name" value="U5 small nuclear ribonucleoprotein helicase"/>
    <property type="match status" value="1"/>
</dbReference>
<evidence type="ECO:0000259" key="6">
    <source>
        <dbReference type="PROSITE" id="PS51192"/>
    </source>
</evidence>
<dbReference type="InterPro" id="IPR001650">
    <property type="entry name" value="Helicase_C-like"/>
</dbReference>
<dbReference type="InterPro" id="IPR004179">
    <property type="entry name" value="Sec63-dom"/>
</dbReference>
<dbReference type="GO" id="GO:0004386">
    <property type="term" value="F:helicase activity"/>
    <property type="evidence" value="ECO:0007669"/>
    <property type="project" value="UniProtKB-KW"/>
</dbReference>
<comment type="caution">
    <text evidence="8">The sequence shown here is derived from an EMBL/GenBank/DDBJ whole genome shotgun (WGS) entry which is preliminary data.</text>
</comment>
<dbReference type="InterPro" id="IPR014001">
    <property type="entry name" value="Helicase_ATP-bd"/>
</dbReference>
<feature type="region of interest" description="Disordered" evidence="5">
    <location>
        <begin position="36"/>
        <end position="73"/>
    </location>
</feature>
<dbReference type="InterPro" id="IPR050474">
    <property type="entry name" value="Hel308_SKI2-like"/>
</dbReference>
<feature type="domain" description="Helicase C-terminal" evidence="7">
    <location>
        <begin position="508"/>
        <end position="704"/>
    </location>
</feature>
<dbReference type="GO" id="GO:0016787">
    <property type="term" value="F:hydrolase activity"/>
    <property type="evidence" value="ECO:0007669"/>
    <property type="project" value="UniProtKB-KW"/>
</dbReference>
<evidence type="ECO:0008006" key="10">
    <source>
        <dbReference type="Google" id="ProtNLM"/>
    </source>
</evidence>
<dbReference type="FunFam" id="3.40.50.300:FF:000102">
    <property type="entry name" value="RNA helicase, activating signal cointegrator 1"/>
    <property type="match status" value="1"/>
</dbReference>
<dbReference type="InterPro" id="IPR027417">
    <property type="entry name" value="P-loop_NTPase"/>
</dbReference>
<feature type="domain" description="Helicase ATP-binding" evidence="6">
    <location>
        <begin position="279"/>
        <end position="470"/>
    </location>
</feature>
<dbReference type="InterPro" id="IPR057842">
    <property type="entry name" value="WH_MER3"/>
</dbReference>
<keyword evidence="1" id="KW-0547">Nucleotide-binding</keyword>
<dbReference type="PROSITE" id="PS51192">
    <property type="entry name" value="HELICASE_ATP_BIND_1"/>
    <property type="match status" value="2"/>
</dbReference>
<dbReference type="InterPro" id="IPR003593">
    <property type="entry name" value="AAA+_ATPase"/>
</dbReference>
<feature type="domain" description="Helicase ATP-binding" evidence="6">
    <location>
        <begin position="1137"/>
        <end position="1301"/>
    </location>
</feature>
<dbReference type="Pfam" id="PF00271">
    <property type="entry name" value="Helicase_C"/>
    <property type="match status" value="1"/>
</dbReference>
<dbReference type="Pfam" id="PF00270">
    <property type="entry name" value="DEAD"/>
    <property type="match status" value="2"/>
</dbReference>
<dbReference type="Gene3D" id="1.10.10.10">
    <property type="entry name" value="Winged helix-like DNA-binding domain superfamily/Winged helix DNA-binding domain"/>
    <property type="match status" value="1"/>
</dbReference>
<dbReference type="OrthoDB" id="5575at2759"/>
<dbReference type="InterPro" id="IPR036390">
    <property type="entry name" value="WH_DNA-bd_sf"/>
</dbReference>
<dbReference type="SUPFAM" id="SSF52540">
    <property type="entry name" value="P-loop containing nucleoside triphosphate hydrolases"/>
    <property type="match status" value="3"/>
</dbReference>
<organism evidence="8 9">
    <name type="scientific">Panaeolus cyanescens</name>
    <dbReference type="NCBI Taxonomy" id="181874"/>
    <lineage>
        <taxon>Eukaryota</taxon>
        <taxon>Fungi</taxon>
        <taxon>Dikarya</taxon>
        <taxon>Basidiomycota</taxon>
        <taxon>Agaricomycotina</taxon>
        <taxon>Agaricomycetes</taxon>
        <taxon>Agaricomycetidae</taxon>
        <taxon>Agaricales</taxon>
        <taxon>Agaricineae</taxon>
        <taxon>Galeropsidaceae</taxon>
        <taxon>Panaeolus</taxon>
    </lineage>
</organism>
<dbReference type="Gene3D" id="1.10.3380.10">
    <property type="entry name" value="Sec63 N-terminal domain-like domain"/>
    <property type="match status" value="1"/>
</dbReference>
<dbReference type="PANTHER" id="PTHR47961:SF13">
    <property type="entry name" value="ACTIVATING SIGNAL COINTEGRATOR 1 COMPLEX SUBUNIT 3"/>
    <property type="match status" value="1"/>
</dbReference>
<dbReference type="CDD" id="cd18020">
    <property type="entry name" value="DEXHc_ASCC3_1"/>
    <property type="match status" value="1"/>
</dbReference>
<evidence type="ECO:0000256" key="5">
    <source>
        <dbReference type="SAM" id="MobiDB-lite"/>
    </source>
</evidence>
<dbReference type="InterPro" id="IPR011545">
    <property type="entry name" value="DEAD/DEAH_box_helicase_dom"/>
</dbReference>
<dbReference type="Pfam" id="PF23445">
    <property type="entry name" value="WHD_SNRNP200"/>
    <property type="match status" value="1"/>
</dbReference>
<dbReference type="Gene3D" id="3.40.50.300">
    <property type="entry name" value="P-loop containing nucleotide triphosphate hydrolases"/>
    <property type="match status" value="4"/>
</dbReference>
<dbReference type="SMART" id="SM00973">
    <property type="entry name" value="Sec63"/>
    <property type="match status" value="1"/>
</dbReference>
<evidence type="ECO:0000313" key="9">
    <source>
        <dbReference type="Proteomes" id="UP000284842"/>
    </source>
</evidence>
<proteinExistence type="predicted"/>
<keyword evidence="3" id="KW-0347">Helicase</keyword>
<evidence type="ECO:0000256" key="2">
    <source>
        <dbReference type="ARBA" id="ARBA00022801"/>
    </source>
</evidence>
<dbReference type="InParanoid" id="A0A409Y800"/>
<dbReference type="GO" id="GO:0003676">
    <property type="term" value="F:nucleic acid binding"/>
    <property type="evidence" value="ECO:0007669"/>
    <property type="project" value="InterPro"/>
</dbReference>
<dbReference type="InterPro" id="IPR035892">
    <property type="entry name" value="C2_domain_sf"/>
</dbReference>
<accession>A0A409Y800</accession>
<dbReference type="Proteomes" id="UP000284842">
    <property type="component" value="Unassembled WGS sequence"/>
</dbReference>
<dbReference type="FunFam" id="1.10.10.10:FF:000024">
    <property type="entry name" value="U5 small nuclear ribonucleoprotein helicase"/>
    <property type="match status" value="1"/>
</dbReference>
<dbReference type="PROSITE" id="PS51194">
    <property type="entry name" value="HELICASE_CTER"/>
    <property type="match status" value="1"/>
</dbReference>
<keyword evidence="4" id="KW-0067">ATP-binding</keyword>
<protein>
    <recommendedName>
        <fullName evidence="10">Sec63-domain-containing protein</fullName>
    </recommendedName>
</protein>
<dbReference type="SUPFAM" id="SSF158702">
    <property type="entry name" value="Sec63 N-terminal domain-like"/>
    <property type="match status" value="1"/>
</dbReference>
<evidence type="ECO:0000313" key="8">
    <source>
        <dbReference type="EMBL" id="PPQ99074.1"/>
    </source>
</evidence>
<gene>
    <name evidence="8" type="ORF">CVT24_003634</name>
</gene>
<name>A0A409Y800_9AGAR</name>
<dbReference type="InterPro" id="IPR036388">
    <property type="entry name" value="WH-like_DNA-bd_sf"/>
</dbReference>
<keyword evidence="9" id="KW-1185">Reference proteome</keyword>
<dbReference type="PANTHER" id="PTHR47961">
    <property type="entry name" value="DNA POLYMERASE THETA, PUTATIVE (AFU_ORTHOLOGUE AFUA_1G05260)-RELATED"/>
    <property type="match status" value="1"/>
</dbReference>
<sequence length="1589" mass="176876">MVSLTRHLEGLISAHTASSEDKSAEKWIALTSATEHTKKLSAREADPSEQPDSLWDESIASGPLSNDTHESIQSPSKLLDNIRSQLGSDDLIEPILQVLRSSDEDEQKCNSLLELIGLNNVDLVMEILANQSSVEMQFTKVKTQASIPSGPTPPPSSVQDIWSQESALMRMKDQFKANAERPLFTGASEAPAEILPHVYSSSSMAQGNVVSHLGSKYMLPVGTQRDMQEEYEEVVIPPAKPIPPKESERLIPLKELDSLVKGSFSAYSSLNRIQSIVYPTAYGSNENLLICAPTGAGKTDVAMLTILRVIAQHSTISDNSNSMANSVQRNAFKIIYVAPMKALAAEIVRKLGKRLQWLSIEVRELTGDMQLTRAEIARTQIIVTTPEKWDVVTRKPTGEGELSSTLKLLIIDEVHLLNEERGAVIETIVARTLRQVESSQSMIRIVGLSATLPNYVDVADFLCVSRQRGLFYFDSSFRPIPLEQHFIGVKGKPGSALSRKNLDFVTFQKVSELVAMGHQVMVFVHARKETVKAAMALKDTAVLEGKIDDFSCEDHPQYSFFRQKVGESRNKEMKILFDRGFGIHHAGMLRSDRNLMERLFDARVLKVLCCTSTLAWGVNLPAHAVVIKGTQVYDSSKSKFVDLSVLDVLQVFGRAGRPGLETSGEGYICTTEDKLTHYLDAVTSQIPIESQFQSGLIDALNAEIALGTVSNIDDAVQWLGYTYLFVRMRKNPFLYGIPRDSVADDPQLGGRRNDLVIDALQKLSSAKMINLDGTNRGFQITDLGRIAARYYISRASIEVFNQRFRPKMSEADVLAMLCLSTEFEQVQVRESEIPELESIMEQIPCDVQDGTDTSAGKVNILLQGYISRGTVEDFALVSDMAYAAQNGGRIIRALLDIAISKKWAHVTTTLLGLSKAIEGRMWPFDHPLRQFALKPETIRAVERWADDWSMLQLASSDAETVGKLVHLNEAHGQAIVTAAKQFPAVSLEYNLQPIAQDVLKISITVHRAFDWNTKLHGSSEQLWLWIEDTESNHIHHISQLVFHSTTSFLKVVAFISVPSGQLPPYFTVRCDFGRWLGTESIQQIPLDCFSMPLTSLPHTPLLGLPLLKPKYIRNLRLPDALHQRISSFNNLQTHAFWNLVQTAENSLLCGPSGSGKTLLAEVTILHTLLTSQKGWTLVVSSSKPSAKDLLIDFRQYTYSTGITIQGLSTDSRNIPTQHSIIIATASQLLEWLRKFHSPNQDQLRLVVCDELELLDDEYELAITLLKARTGSHPVRFVGVSSSLHDCKDLAAWLDVPLHSLSSFRPQDRDQSLTTTRQTFSIPYSSSLYKAMAKPAHRIISQGISRGPAMVFVPSKGHCQSVARDLITECTLEAGVDKGYISHDISEDALEHYLFKLEDSSLAEYVSRGIGLFHPGISRKDRNYMLELYADNLIKVLIMPRDSCWYIPVRATTVIVMGTQYAYFEGGGAQREIRDYTLTELVKMQSRAVQQSGTSQFALFCPSESLDIYSRFLEDGLPLESQLLETDTVQKWAKSLPPAMATKQNLVDLLSFTFFAQRVVSNPSYYGFTSGEGDVNVWLSSVADKLLEDK</sequence>
<dbReference type="SMART" id="SM00487">
    <property type="entry name" value="DEXDc"/>
    <property type="match status" value="2"/>
</dbReference>
<dbReference type="EMBL" id="NHTK01001370">
    <property type="protein sequence ID" value="PPQ99074.1"/>
    <property type="molecule type" value="Genomic_DNA"/>
</dbReference>